<evidence type="ECO:0000313" key="2">
    <source>
        <dbReference type="Proteomes" id="UP001153076"/>
    </source>
</evidence>
<organism evidence="1 2">
    <name type="scientific">Carnegiea gigantea</name>
    <dbReference type="NCBI Taxonomy" id="171969"/>
    <lineage>
        <taxon>Eukaryota</taxon>
        <taxon>Viridiplantae</taxon>
        <taxon>Streptophyta</taxon>
        <taxon>Embryophyta</taxon>
        <taxon>Tracheophyta</taxon>
        <taxon>Spermatophyta</taxon>
        <taxon>Magnoliopsida</taxon>
        <taxon>eudicotyledons</taxon>
        <taxon>Gunneridae</taxon>
        <taxon>Pentapetalae</taxon>
        <taxon>Caryophyllales</taxon>
        <taxon>Cactineae</taxon>
        <taxon>Cactaceae</taxon>
        <taxon>Cactoideae</taxon>
        <taxon>Echinocereeae</taxon>
        <taxon>Carnegiea</taxon>
    </lineage>
</organism>
<dbReference type="EMBL" id="JAKOGI010000798">
    <property type="protein sequence ID" value="KAJ8430384.1"/>
    <property type="molecule type" value="Genomic_DNA"/>
</dbReference>
<reference evidence="1" key="1">
    <citation type="submission" date="2022-04" db="EMBL/GenBank/DDBJ databases">
        <title>Carnegiea gigantea Genome sequencing and assembly v2.</title>
        <authorList>
            <person name="Copetti D."/>
            <person name="Sanderson M.J."/>
            <person name="Burquez A."/>
            <person name="Wojciechowski M.F."/>
        </authorList>
    </citation>
    <scope>NUCLEOTIDE SEQUENCE</scope>
    <source>
        <strain evidence="1">SGP5-SGP5p</strain>
        <tissue evidence="1">Aerial part</tissue>
    </source>
</reference>
<proteinExistence type="predicted"/>
<gene>
    <name evidence="1" type="ORF">Cgig2_032123</name>
</gene>
<keyword evidence="2" id="KW-1185">Reference proteome</keyword>
<comment type="caution">
    <text evidence="1">The sequence shown here is derived from an EMBL/GenBank/DDBJ whole genome shotgun (WGS) entry which is preliminary data.</text>
</comment>
<evidence type="ECO:0000313" key="1">
    <source>
        <dbReference type="EMBL" id="KAJ8430384.1"/>
    </source>
</evidence>
<dbReference type="Proteomes" id="UP001153076">
    <property type="component" value="Unassembled WGS sequence"/>
</dbReference>
<dbReference type="AlphaFoldDB" id="A0A9Q1JSU2"/>
<sequence length="216" mass="23908">MGFPCSLTTGEMALYVLGVGSWRPVDNRRCPATRMRRRVQDLMAKPPLPVMIARDEARLVVTAYTLARWPCRLSLSWGAYRSDICIRYLVPPCHVEKAKWCPNAGEEEVACDFDLPEMVQATFYAMLLNDVVGLSIARGFIVTDSFGEGVPVGMLEVCDLAVVTENHALYEGDSGCVHVLNSAQSALPFRDSSLGTRGLLLPFKPSNSSRVCRIRH</sequence>
<accession>A0A9Q1JSU2</accession>
<name>A0A9Q1JSU2_9CARY</name>
<protein>
    <submittedName>
        <fullName evidence="1">Uncharacterized protein</fullName>
    </submittedName>
</protein>